<dbReference type="PROSITE" id="PS51886">
    <property type="entry name" value="TLDC"/>
    <property type="match status" value="1"/>
</dbReference>
<evidence type="ECO:0000313" key="2">
    <source>
        <dbReference type="EMBL" id="TNV77958.1"/>
    </source>
</evidence>
<gene>
    <name evidence="2" type="ORF">FGO68_gene4169</name>
</gene>
<evidence type="ECO:0000313" key="3">
    <source>
        <dbReference type="Proteomes" id="UP000785679"/>
    </source>
</evidence>
<dbReference type="Proteomes" id="UP000785679">
    <property type="component" value="Unassembled WGS sequence"/>
</dbReference>
<evidence type="ECO:0000259" key="1">
    <source>
        <dbReference type="PROSITE" id="PS51886"/>
    </source>
</evidence>
<dbReference type="AlphaFoldDB" id="A0A8J8T1E6"/>
<keyword evidence="3" id="KW-1185">Reference proteome</keyword>
<protein>
    <recommendedName>
        <fullName evidence="1">TLDc domain-containing protein</fullName>
    </recommendedName>
</protein>
<dbReference type="Pfam" id="PF07534">
    <property type="entry name" value="TLD"/>
    <property type="match status" value="1"/>
</dbReference>
<dbReference type="InterPro" id="IPR006571">
    <property type="entry name" value="TLDc_dom"/>
</dbReference>
<dbReference type="OrthoDB" id="636773at2759"/>
<organism evidence="2 3">
    <name type="scientific">Halteria grandinella</name>
    <dbReference type="NCBI Taxonomy" id="5974"/>
    <lineage>
        <taxon>Eukaryota</taxon>
        <taxon>Sar</taxon>
        <taxon>Alveolata</taxon>
        <taxon>Ciliophora</taxon>
        <taxon>Intramacronucleata</taxon>
        <taxon>Spirotrichea</taxon>
        <taxon>Stichotrichia</taxon>
        <taxon>Sporadotrichida</taxon>
        <taxon>Halteriidae</taxon>
        <taxon>Halteria</taxon>
    </lineage>
</organism>
<accession>A0A8J8T1E6</accession>
<comment type="caution">
    <text evidence="2">The sequence shown here is derived from an EMBL/GenBank/DDBJ whole genome shotgun (WGS) entry which is preliminary data.</text>
</comment>
<proteinExistence type="predicted"/>
<sequence>MQTHLICQKCHRNFDLLTRKPTLTHCCHEALCLECWKACFKPSYDDQNVRVSQFACFYECPIQSGHPDLQDNPITSKVHMRMMEESDSLKALTNIPCTLRGHDYAQYYDMFQKKFLCSKCPTYNPGCAKINQDFLADWWGKVGPLLQAKINSLNDCKEMMQYFTAGQIQISSKDLDGYFSTCNDAVRDMLVTEEQKKILNDKDFGMITELIESYDEYKLIVDQLNKPRVAIRLLHRGSRDGYKGEDFRRNCYGHPNTLVVFESEKRQRFGGYMQRPWTIGMKYEEDYTSFLFSLSDKKIFARNGNYHAIGSKQLNMRGVFCWGTDDLVIYEDCDIESKNFSQIHNIQRLSFFQHGTLFHEEYAPESNKQYFKANEIEVFQLTFG</sequence>
<reference evidence="2" key="1">
    <citation type="submission" date="2019-06" db="EMBL/GenBank/DDBJ databases">
        <authorList>
            <person name="Zheng W."/>
        </authorList>
    </citation>
    <scope>NUCLEOTIDE SEQUENCE</scope>
    <source>
        <strain evidence="2">QDHG01</strain>
    </source>
</reference>
<name>A0A8J8T1E6_HALGN</name>
<dbReference type="EMBL" id="RRYP01011101">
    <property type="protein sequence ID" value="TNV77958.1"/>
    <property type="molecule type" value="Genomic_DNA"/>
</dbReference>
<feature type="domain" description="TLDc" evidence="1">
    <location>
        <begin position="197"/>
        <end position="382"/>
    </location>
</feature>